<accession>A0A7W9W7K2</accession>
<dbReference type="Proteomes" id="UP000520814">
    <property type="component" value="Unassembled WGS sequence"/>
</dbReference>
<evidence type="ECO:0000256" key="1">
    <source>
        <dbReference type="SAM" id="Phobius"/>
    </source>
</evidence>
<keyword evidence="1" id="KW-0472">Membrane</keyword>
<feature type="transmembrane region" description="Helical" evidence="1">
    <location>
        <begin position="47"/>
        <end position="64"/>
    </location>
</feature>
<evidence type="ECO:0000313" key="2">
    <source>
        <dbReference type="EMBL" id="MBB6051180.1"/>
    </source>
</evidence>
<name>A0A7W9W7K2_ARMRO</name>
<protein>
    <submittedName>
        <fullName evidence="2">Uncharacterized protein</fullName>
    </submittedName>
</protein>
<keyword evidence="3" id="KW-1185">Reference proteome</keyword>
<keyword evidence="1" id="KW-0812">Transmembrane</keyword>
<evidence type="ECO:0000313" key="3">
    <source>
        <dbReference type="Proteomes" id="UP000520814"/>
    </source>
</evidence>
<gene>
    <name evidence="2" type="ORF">HNQ39_002971</name>
</gene>
<proteinExistence type="predicted"/>
<reference evidence="2 3" key="1">
    <citation type="submission" date="2020-08" db="EMBL/GenBank/DDBJ databases">
        <title>Genomic Encyclopedia of Type Strains, Phase IV (KMG-IV): sequencing the most valuable type-strain genomes for metagenomic binning, comparative biology and taxonomic classification.</title>
        <authorList>
            <person name="Goeker M."/>
        </authorList>
    </citation>
    <scope>NUCLEOTIDE SEQUENCE [LARGE SCALE GENOMIC DNA]</scope>
    <source>
        <strain evidence="2 3">DSM 23562</strain>
    </source>
</reference>
<dbReference type="RefSeq" id="WP_184197501.1">
    <property type="nucleotide sequence ID" value="NZ_JACHGW010000002.1"/>
</dbReference>
<dbReference type="EMBL" id="JACHGW010000002">
    <property type="protein sequence ID" value="MBB6051180.1"/>
    <property type="molecule type" value="Genomic_DNA"/>
</dbReference>
<sequence length="93" mass="10246">MPDSEKLDQRLRQSLATPVAPTLSPEFDQRLARQLAPRRLSARSRSILLGYFLLGIAVSVGAMHEAGMDLRLCCALTIGPLVLVVPLLRPYFS</sequence>
<keyword evidence="1" id="KW-1133">Transmembrane helix</keyword>
<comment type="caution">
    <text evidence="2">The sequence shown here is derived from an EMBL/GenBank/DDBJ whole genome shotgun (WGS) entry which is preliminary data.</text>
</comment>
<feature type="transmembrane region" description="Helical" evidence="1">
    <location>
        <begin position="70"/>
        <end position="88"/>
    </location>
</feature>
<organism evidence="2 3">
    <name type="scientific">Armatimonas rosea</name>
    <dbReference type="NCBI Taxonomy" id="685828"/>
    <lineage>
        <taxon>Bacteria</taxon>
        <taxon>Bacillati</taxon>
        <taxon>Armatimonadota</taxon>
        <taxon>Armatimonadia</taxon>
        <taxon>Armatimonadales</taxon>
        <taxon>Armatimonadaceae</taxon>
        <taxon>Armatimonas</taxon>
    </lineage>
</organism>
<dbReference type="AlphaFoldDB" id="A0A7W9W7K2"/>